<reference evidence="9 10" key="1">
    <citation type="submission" date="2017-07" db="EMBL/GenBank/DDBJ databases">
        <title>Draft whole genome sequences of clinical Proprionibacteriaceae strains.</title>
        <authorList>
            <person name="Bernier A.-M."/>
            <person name="Bernard K."/>
            <person name="Domingo M.-C."/>
        </authorList>
    </citation>
    <scope>NUCLEOTIDE SEQUENCE [LARGE SCALE GENOMIC DNA]</scope>
    <source>
        <strain evidence="9 10">NML 130396</strain>
    </source>
</reference>
<dbReference type="Gene3D" id="3.40.50.300">
    <property type="entry name" value="P-loop containing nucleotide triphosphate hydrolases"/>
    <property type="match status" value="1"/>
</dbReference>
<evidence type="ECO:0000259" key="8">
    <source>
        <dbReference type="PROSITE" id="PS50893"/>
    </source>
</evidence>
<dbReference type="GO" id="GO:0015833">
    <property type="term" value="P:peptide transport"/>
    <property type="evidence" value="ECO:0007669"/>
    <property type="project" value="InterPro"/>
</dbReference>
<dbReference type="NCBIfam" id="TIGR01727">
    <property type="entry name" value="oligo_HPY"/>
    <property type="match status" value="1"/>
</dbReference>
<protein>
    <submittedName>
        <fullName evidence="9">ABC transporter ATP-binding protein</fullName>
    </submittedName>
</protein>
<dbReference type="InterPro" id="IPR003593">
    <property type="entry name" value="AAA+_ATPase"/>
</dbReference>
<dbReference type="SUPFAM" id="SSF52540">
    <property type="entry name" value="P-loop containing nucleoside triphosphate hydrolases"/>
    <property type="match status" value="1"/>
</dbReference>
<name>A0A255GL38_9ACTN</name>
<dbReference type="InterPro" id="IPR050388">
    <property type="entry name" value="ABC_Ni/Peptide_Import"/>
</dbReference>
<dbReference type="PROSITE" id="PS00211">
    <property type="entry name" value="ABC_TRANSPORTER_1"/>
    <property type="match status" value="1"/>
</dbReference>
<dbReference type="OrthoDB" id="5357528at2"/>
<keyword evidence="10" id="KW-1185">Reference proteome</keyword>
<dbReference type="GO" id="GO:0005524">
    <property type="term" value="F:ATP binding"/>
    <property type="evidence" value="ECO:0007669"/>
    <property type="project" value="UniProtKB-KW"/>
</dbReference>
<evidence type="ECO:0000256" key="5">
    <source>
        <dbReference type="ARBA" id="ARBA00022741"/>
    </source>
</evidence>
<dbReference type="GO" id="GO:0005886">
    <property type="term" value="C:plasma membrane"/>
    <property type="evidence" value="ECO:0007669"/>
    <property type="project" value="UniProtKB-SubCell"/>
</dbReference>
<evidence type="ECO:0000256" key="1">
    <source>
        <dbReference type="ARBA" id="ARBA00004202"/>
    </source>
</evidence>
<evidence type="ECO:0000256" key="6">
    <source>
        <dbReference type="ARBA" id="ARBA00022840"/>
    </source>
</evidence>
<dbReference type="SMART" id="SM00382">
    <property type="entry name" value="AAA"/>
    <property type="match status" value="1"/>
</dbReference>
<dbReference type="Pfam" id="PF00005">
    <property type="entry name" value="ABC_tran"/>
    <property type="match status" value="1"/>
</dbReference>
<keyword evidence="6 9" id="KW-0067">ATP-binding</keyword>
<dbReference type="Pfam" id="PF08352">
    <property type="entry name" value="oligo_HPY"/>
    <property type="match status" value="1"/>
</dbReference>
<accession>A0A255GL38</accession>
<evidence type="ECO:0000256" key="7">
    <source>
        <dbReference type="ARBA" id="ARBA00023136"/>
    </source>
</evidence>
<dbReference type="PANTHER" id="PTHR43297:SF2">
    <property type="entry name" value="DIPEPTIDE TRANSPORT ATP-BINDING PROTEIN DPPD"/>
    <property type="match status" value="1"/>
</dbReference>
<dbReference type="InterPro" id="IPR027417">
    <property type="entry name" value="P-loop_NTPase"/>
</dbReference>
<dbReference type="InterPro" id="IPR017871">
    <property type="entry name" value="ABC_transporter-like_CS"/>
</dbReference>
<evidence type="ECO:0000256" key="4">
    <source>
        <dbReference type="ARBA" id="ARBA00022475"/>
    </source>
</evidence>
<dbReference type="CDD" id="cd03257">
    <property type="entry name" value="ABC_NikE_OppD_transporters"/>
    <property type="match status" value="1"/>
</dbReference>
<dbReference type="Proteomes" id="UP000216311">
    <property type="component" value="Unassembled WGS sequence"/>
</dbReference>
<feature type="domain" description="ABC transporter" evidence="8">
    <location>
        <begin position="4"/>
        <end position="255"/>
    </location>
</feature>
<dbReference type="RefSeq" id="WP_094365432.1">
    <property type="nucleotide sequence ID" value="NZ_NMVQ01000047.1"/>
</dbReference>
<keyword evidence="3" id="KW-0813">Transport</keyword>
<keyword evidence="5" id="KW-0547">Nucleotide-binding</keyword>
<comment type="caution">
    <text evidence="9">The sequence shown here is derived from an EMBL/GenBank/DDBJ whole genome shotgun (WGS) entry which is preliminary data.</text>
</comment>
<comment type="subcellular location">
    <subcellularLocation>
        <location evidence="1">Cell membrane</location>
        <topology evidence="1">Peripheral membrane protein</topology>
    </subcellularLocation>
</comment>
<dbReference type="FunFam" id="3.40.50.300:FF:000016">
    <property type="entry name" value="Oligopeptide ABC transporter ATP-binding component"/>
    <property type="match status" value="1"/>
</dbReference>
<keyword evidence="4" id="KW-1003">Cell membrane</keyword>
<sequence length="325" mass="35301">MSLLEIDRLTVEVATAHGWVPVVQDVSLDVDRGERVGLVGESGSGKTVTCQSVLQLLPRRSTRVAAGEIRLDGQNLLSLSGDQLRAVRGGDIGMVFQEPMTSLNPAFSIGDQIGEAIRNHARVPRRQARDRAVELLDLVGIPRPRERVGDYPHQFSGGMRQRVMLAMALAGDPKLLIADEPTTALDVTIQAQVLDLIRELSDELGLAVLFVTHDLGVVADICERVVVMYAGQVVERASTLELFESPRHPYTEGLMRSRPSITDRTELHVIPGTPPAPGAMPAGCRFQPRCGYAAEVCAEPVQLRGPSEHPSRCARLGELLLEGCE</sequence>
<keyword evidence="7" id="KW-0472">Membrane</keyword>
<organism evidence="9 10">
    <name type="scientific">Enemella dayhoffiae</name>
    <dbReference type="NCBI Taxonomy" id="2016507"/>
    <lineage>
        <taxon>Bacteria</taxon>
        <taxon>Bacillati</taxon>
        <taxon>Actinomycetota</taxon>
        <taxon>Actinomycetes</taxon>
        <taxon>Propionibacteriales</taxon>
        <taxon>Propionibacteriaceae</taxon>
        <taxon>Enemella</taxon>
    </lineage>
</organism>
<evidence type="ECO:0000256" key="3">
    <source>
        <dbReference type="ARBA" id="ARBA00022448"/>
    </source>
</evidence>
<dbReference type="InterPro" id="IPR003439">
    <property type="entry name" value="ABC_transporter-like_ATP-bd"/>
</dbReference>
<evidence type="ECO:0000313" key="10">
    <source>
        <dbReference type="Proteomes" id="UP000216311"/>
    </source>
</evidence>
<dbReference type="PANTHER" id="PTHR43297">
    <property type="entry name" value="OLIGOPEPTIDE TRANSPORT ATP-BINDING PROTEIN APPD"/>
    <property type="match status" value="1"/>
</dbReference>
<dbReference type="EMBL" id="NMVQ01000047">
    <property type="protein sequence ID" value="OYO16545.1"/>
    <property type="molecule type" value="Genomic_DNA"/>
</dbReference>
<evidence type="ECO:0000256" key="2">
    <source>
        <dbReference type="ARBA" id="ARBA00005417"/>
    </source>
</evidence>
<dbReference type="InterPro" id="IPR013563">
    <property type="entry name" value="Oligopep_ABC_C"/>
</dbReference>
<dbReference type="PROSITE" id="PS50893">
    <property type="entry name" value="ABC_TRANSPORTER_2"/>
    <property type="match status" value="1"/>
</dbReference>
<dbReference type="GO" id="GO:0016887">
    <property type="term" value="F:ATP hydrolysis activity"/>
    <property type="evidence" value="ECO:0007669"/>
    <property type="project" value="InterPro"/>
</dbReference>
<gene>
    <name evidence="9" type="ORF">CGZ93_17415</name>
</gene>
<comment type="similarity">
    <text evidence="2">Belongs to the ABC transporter superfamily.</text>
</comment>
<dbReference type="AlphaFoldDB" id="A0A255GL38"/>
<evidence type="ECO:0000313" key="9">
    <source>
        <dbReference type="EMBL" id="OYO16545.1"/>
    </source>
</evidence>
<proteinExistence type="inferred from homology"/>